<dbReference type="PROSITE" id="PS51910">
    <property type="entry name" value="GH18_2"/>
    <property type="match status" value="1"/>
</dbReference>
<accession>A0A8X7PEE4</accession>
<dbReference type="OrthoDB" id="73875at2759"/>
<dbReference type="Proteomes" id="UP000886595">
    <property type="component" value="Unassembled WGS sequence"/>
</dbReference>
<name>A0A8X7PEE4_BRACI</name>
<evidence type="ECO:0000313" key="8">
    <source>
        <dbReference type="EMBL" id="KAG2249207.1"/>
    </source>
</evidence>
<dbReference type="PANTHER" id="PTHR11177">
    <property type="entry name" value="CHITINASE"/>
    <property type="match status" value="1"/>
</dbReference>
<feature type="chain" id="PRO_5036466273" description="GH18 domain-containing protein" evidence="6">
    <location>
        <begin position="27"/>
        <end position="347"/>
    </location>
</feature>
<comment type="caution">
    <text evidence="8">The sequence shown here is derived from an EMBL/GenBank/DDBJ whole genome shotgun (WGS) entry which is preliminary data.</text>
</comment>
<evidence type="ECO:0000256" key="4">
    <source>
        <dbReference type="ARBA" id="ARBA00023180"/>
    </source>
</evidence>
<reference evidence="8 9" key="1">
    <citation type="submission" date="2020-02" db="EMBL/GenBank/DDBJ databases">
        <authorList>
            <person name="Ma Q."/>
            <person name="Huang Y."/>
            <person name="Song X."/>
            <person name="Pei D."/>
        </authorList>
    </citation>
    <scope>NUCLEOTIDE SEQUENCE [LARGE SCALE GENOMIC DNA]</scope>
    <source>
        <strain evidence="8">Sxm20200214</strain>
        <tissue evidence="8">Leaf</tissue>
    </source>
</reference>
<dbReference type="SMART" id="SM00636">
    <property type="entry name" value="Glyco_18"/>
    <property type="match status" value="1"/>
</dbReference>
<keyword evidence="3" id="KW-0378">Hydrolase</keyword>
<dbReference type="Gene3D" id="3.20.20.80">
    <property type="entry name" value="Glycosidases"/>
    <property type="match status" value="2"/>
</dbReference>
<evidence type="ECO:0000256" key="2">
    <source>
        <dbReference type="ARBA" id="ARBA00022729"/>
    </source>
</evidence>
<evidence type="ECO:0000256" key="1">
    <source>
        <dbReference type="ARBA" id="ARBA00008682"/>
    </source>
</evidence>
<protein>
    <recommendedName>
        <fullName evidence="7">GH18 domain-containing protein</fullName>
    </recommendedName>
</protein>
<dbReference type="GO" id="GO:0005576">
    <property type="term" value="C:extracellular region"/>
    <property type="evidence" value="ECO:0007669"/>
    <property type="project" value="TreeGrafter"/>
</dbReference>
<evidence type="ECO:0000256" key="3">
    <source>
        <dbReference type="ARBA" id="ARBA00022801"/>
    </source>
</evidence>
<dbReference type="GO" id="GO:0005975">
    <property type="term" value="P:carbohydrate metabolic process"/>
    <property type="evidence" value="ECO:0007669"/>
    <property type="project" value="InterPro"/>
</dbReference>
<dbReference type="Pfam" id="PF00704">
    <property type="entry name" value="Glyco_hydro_18"/>
    <property type="match status" value="1"/>
</dbReference>
<keyword evidence="4" id="KW-0325">Glycoprotein</keyword>
<keyword evidence="5" id="KW-0326">Glycosidase</keyword>
<dbReference type="SUPFAM" id="SSF54556">
    <property type="entry name" value="Chitinase insertion domain"/>
    <property type="match status" value="1"/>
</dbReference>
<dbReference type="InterPro" id="IPR001223">
    <property type="entry name" value="Glyco_hydro18_cat"/>
</dbReference>
<feature type="domain" description="GH18" evidence="7">
    <location>
        <begin position="29"/>
        <end position="338"/>
    </location>
</feature>
<keyword evidence="9" id="KW-1185">Reference proteome</keyword>
<dbReference type="GO" id="GO:0004568">
    <property type="term" value="F:chitinase activity"/>
    <property type="evidence" value="ECO:0007669"/>
    <property type="project" value="TreeGrafter"/>
</dbReference>
<evidence type="ECO:0000259" key="7">
    <source>
        <dbReference type="PROSITE" id="PS51910"/>
    </source>
</evidence>
<evidence type="ECO:0000313" key="9">
    <source>
        <dbReference type="Proteomes" id="UP000886595"/>
    </source>
</evidence>
<dbReference type="InterPro" id="IPR029070">
    <property type="entry name" value="Chitinase_insertion_sf"/>
</dbReference>
<keyword evidence="2 6" id="KW-0732">Signal</keyword>
<evidence type="ECO:0000256" key="6">
    <source>
        <dbReference type="SAM" id="SignalP"/>
    </source>
</evidence>
<sequence>MSSTKPISLLVSITFFFSLLLSSSSAQSVVKASYWFPGSEYPVTDIDSSLFTHLFCAFADLNAQTNQVTIASANQQKFSTFTQTVQRRNPSVKTLLSIGGGAADKTAFASMASNPASRKSFIDSSIRLARSNGFHGLDLDWEYPSSATEMSNFGTLLREWRSAVVAEASSSGRQRLLLAAAVFYSNNYYSVLYPVKPLPTVWIGLILWPMIFMDRVGPNGDAGVRSWTQAGLPAKKAVLGFPYYGYAWPAISPDGSIGYGQIRKFIVDNRATTVYNSSVVGDYCYAGTTWIGYDDNQSIVTKVRYAKQRGLLGYFSWHVGADDNSGLSRAASRAWDAAATTRTIQKY</sequence>
<dbReference type="SUPFAM" id="SSF51445">
    <property type="entry name" value="(Trans)glycosidases"/>
    <property type="match status" value="1"/>
</dbReference>
<dbReference type="InterPro" id="IPR011583">
    <property type="entry name" value="Chitinase_II/V-like_cat"/>
</dbReference>
<dbReference type="PANTHER" id="PTHR11177:SF393">
    <property type="entry name" value="CHITINASE-LIKE PROTEIN-RELATED"/>
    <property type="match status" value="1"/>
</dbReference>
<evidence type="ECO:0000256" key="5">
    <source>
        <dbReference type="ARBA" id="ARBA00023295"/>
    </source>
</evidence>
<gene>
    <name evidence="8" type="ORF">Bca52824_088835</name>
</gene>
<dbReference type="InterPro" id="IPR050314">
    <property type="entry name" value="Glycosyl_Hydrlase_18"/>
</dbReference>
<dbReference type="GO" id="GO:0008061">
    <property type="term" value="F:chitin binding"/>
    <property type="evidence" value="ECO:0007669"/>
    <property type="project" value="InterPro"/>
</dbReference>
<feature type="signal peptide" evidence="6">
    <location>
        <begin position="1"/>
        <end position="26"/>
    </location>
</feature>
<dbReference type="AlphaFoldDB" id="A0A8X7PEE4"/>
<dbReference type="CDD" id="cd02879">
    <property type="entry name" value="GH18_plant_chitinase_class_V"/>
    <property type="match status" value="1"/>
</dbReference>
<comment type="similarity">
    <text evidence="1">Belongs to the glycosyl hydrolase 18 family. Chitinase class V subfamily.</text>
</comment>
<proteinExistence type="inferred from homology"/>
<dbReference type="FunFam" id="3.10.50.10:FF:000003">
    <property type="entry name" value="Class V chitinase CHIT5b"/>
    <property type="match status" value="1"/>
</dbReference>
<dbReference type="InterPro" id="IPR017853">
    <property type="entry name" value="GH"/>
</dbReference>
<organism evidence="8 9">
    <name type="scientific">Brassica carinata</name>
    <name type="common">Ethiopian mustard</name>
    <name type="synonym">Abyssinian cabbage</name>
    <dbReference type="NCBI Taxonomy" id="52824"/>
    <lineage>
        <taxon>Eukaryota</taxon>
        <taxon>Viridiplantae</taxon>
        <taxon>Streptophyta</taxon>
        <taxon>Embryophyta</taxon>
        <taxon>Tracheophyta</taxon>
        <taxon>Spermatophyta</taxon>
        <taxon>Magnoliopsida</taxon>
        <taxon>eudicotyledons</taxon>
        <taxon>Gunneridae</taxon>
        <taxon>Pentapetalae</taxon>
        <taxon>rosids</taxon>
        <taxon>malvids</taxon>
        <taxon>Brassicales</taxon>
        <taxon>Brassicaceae</taxon>
        <taxon>Brassiceae</taxon>
        <taxon>Brassica</taxon>
    </lineage>
</organism>
<dbReference type="EMBL" id="JAAMPC010000017">
    <property type="protein sequence ID" value="KAG2249207.1"/>
    <property type="molecule type" value="Genomic_DNA"/>
</dbReference>
<dbReference type="GO" id="GO:0006032">
    <property type="term" value="P:chitin catabolic process"/>
    <property type="evidence" value="ECO:0007669"/>
    <property type="project" value="TreeGrafter"/>
</dbReference>